<name>A0A502GGV4_9GAMM</name>
<gene>
    <name evidence="1" type="ORF">EAH77_12815</name>
</gene>
<sequence length="137" mass="15877">MKMIMVEKEGLKEDFIAWNVAPNYARIFLDKCQEFDGLIALSPQMFNDSMHLDNPHQWFAVSCAFWCRVYREAETSKGQLEALASIRATYYLANFLGQGSITVLIARWWDCAKQLHGLHSLNVSLVARQRIEVKHFH</sequence>
<organism evidence="1 2">
    <name type="scientific">Ewingella americana</name>
    <dbReference type="NCBI Taxonomy" id="41202"/>
    <lineage>
        <taxon>Bacteria</taxon>
        <taxon>Pseudomonadati</taxon>
        <taxon>Pseudomonadota</taxon>
        <taxon>Gammaproteobacteria</taxon>
        <taxon>Enterobacterales</taxon>
        <taxon>Yersiniaceae</taxon>
        <taxon>Ewingella</taxon>
    </lineage>
</organism>
<dbReference type="OrthoDB" id="6604720at2"/>
<dbReference type="Proteomes" id="UP000317663">
    <property type="component" value="Unassembled WGS sequence"/>
</dbReference>
<proteinExistence type="predicted"/>
<evidence type="ECO:0000313" key="2">
    <source>
        <dbReference type="Proteomes" id="UP000317663"/>
    </source>
</evidence>
<evidence type="ECO:0000313" key="1">
    <source>
        <dbReference type="EMBL" id="TPG61517.1"/>
    </source>
</evidence>
<accession>A0A502GGV4</accession>
<dbReference type="RefSeq" id="WP_140473196.1">
    <property type="nucleotide sequence ID" value="NZ_RCZD01000006.1"/>
</dbReference>
<comment type="caution">
    <text evidence="1">The sequence shown here is derived from an EMBL/GenBank/DDBJ whole genome shotgun (WGS) entry which is preliminary data.</text>
</comment>
<protein>
    <submittedName>
        <fullName evidence="1">Uncharacterized protein</fullName>
    </submittedName>
</protein>
<dbReference type="AlphaFoldDB" id="A0A502GGV4"/>
<reference evidence="1 2" key="1">
    <citation type="journal article" date="2019" name="Environ. Microbiol.">
        <title>Species interactions and distinct microbial communities in high Arctic permafrost affected cryosols are associated with the CH4 and CO2 gas fluxes.</title>
        <authorList>
            <person name="Altshuler I."/>
            <person name="Hamel J."/>
            <person name="Turney S."/>
            <person name="Magnuson E."/>
            <person name="Levesque R."/>
            <person name="Greer C."/>
            <person name="Whyte L.G."/>
        </authorList>
    </citation>
    <scope>NUCLEOTIDE SEQUENCE [LARGE SCALE GENOMIC DNA]</scope>
    <source>
        <strain evidence="1 2">E4</strain>
    </source>
</reference>
<dbReference type="EMBL" id="RCZD01000006">
    <property type="protein sequence ID" value="TPG61517.1"/>
    <property type="molecule type" value="Genomic_DNA"/>
</dbReference>
<keyword evidence="2" id="KW-1185">Reference proteome</keyword>